<feature type="domain" description="DUF2489" evidence="1">
    <location>
        <begin position="14"/>
        <end position="102"/>
    </location>
</feature>
<name>A0A5E4YJK1_9BURK</name>
<dbReference type="EMBL" id="CABPRZ010000025">
    <property type="protein sequence ID" value="VVE48931.1"/>
    <property type="molecule type" value="Genomic_DNA"/>
</dbReference>
<accession>A0A5E4YJK1</accession>
<gene>
    <name evidence="2" type="ORF">PTE30175_04468</name>
</gene>
<keyword evidence="3" id="KW-1185">Reference proteome</keyword>
<dbReference type="RefSeq" id="WP_150699254.1">
    <property type="nucleotide sequence ID" value="NZ_CABPRZ010000025.1"/>
</dbReference>
<sequence>MNEGEILERSRLVSLAQAMLDGKLSFFEGAVQVLAIKNRMGRIAGGDPDFDAFVAIQSETDHLPLQAQWSLWAPEALARLEPEFKRTEEWARAFAPQACRKLIARFSSL</sequence>
<dbReference type="AlphaFoldDB" id="A0A5E4YJK1"/>
<organism evidence="2 3">
    <name type="scientific">Pandoraea terrae</name>
    <dbReference type="NCBI Taxonomy" id="1537710"/>
    <lineage>
        <taxon>Bacteria</taxon>
        <taxon>Pseudomonadati</taxon>
        <taxon>Pseudomonadota</taxon>
        <taxon>Betaproteobacteria</taxon>
        <taxon>Burkholderiales</taxon>
        <taxon>Burkholderiaceae</taxon>
        <taxon>Pandoraea</taxon>
    </lineage>
</organism>
<dbReference type="Proteomes" id="UP000414233">
    <property type="component" value="Unassembled WGS sequence"/>
</dbReference>
<dbReference type="OrthoDB" id="8777745at2"/>
<proteinExistence type="predicted"/>
<reference evidence="2 3" key="1">
    <citation type="submission" date="2019-08" db="EMBL/GenBank/DDBJ databases">
        <authorList>
            <person name="Peeters C."/>
        </authorList>
    </citation>
    <scope>NUCLEOTIDE SEQUENCE [LARGE SCALE GENOMIC DNA]</scope>
    <source>
        <strain evidence="2 3">LMG 30175</strain>
    </source>
</reference>
<protein>
    <recommendedName>
        <fullName evidence="1">DUF2489 domain-containing protein</fullName>
    </recommendedName>
</protein>
<evidence type="ECO:0000259" key="1">
    <source>
        <dbReference type="Pfam" id="PF10675"/>
    </source>
</evidence>
<evidence type="ECO:0000313" key="3">
    <source>
        <dbReference type="Proteomes" id="UP000414233"/>
    </source>
</evidence>
<dbReference type="Pfam" id="PF10675">
    <property type="entry name" value="DUF2489"/>
    <property type="match status" value="1"/>
</dbReference>
<dbReference type="InterPro" id="IPR019617">
    <property type="entry name" value="DUF2489"/>
</dbReference>
<evidence type="ECO:0000313" key="2">
    <source>
        <dbReference type="EMBL" id="VVE48931.1"/>
    </source>
</evidence>